<dbReference type="Gene3D" id="3.90.550.10">
    <property type="entry name" value="Spore Coat Polysaccharide Biosynthesis Protein SpsA, Chain A"/>
    <property type="match status" value="1"/>
</dbReference>
<dbReference type="PANTHER" id="PTHR19136:SF81">
    <property type="entry name" value="MOLYBDENUM COFACTOR GUANYLYLTRANSFERASE"/>
    <property type="match status" value="1"/>
</dbReference>
<evidence type="ECO:0000256" key="2">
    <source>
        <dbReference type="ARBA" id="ARBA00022679"/>
    </source>
</evidence>
<proteinExistence type="predicted"/>
<keyword evidence="7" id="KW-0501">Molybdenum cofactor biosynthesis</keyword>
<keyword evidence="10" id="KW-1185">Reference proteome</keyword>
<organism evidence="9 10">
    <name type="scientific">Baekduia soli</name>
    <dbReference type="NCBI Taxonomy" id="496014"/>
    <lineage>
        <taxon>Bacteria</taxon>
        <taxon>Bacillati</taxon>
        <taxon>Actinomycetota</taxon>
        <taxon>Thermoleophilia</taxon>
        <taxon>Solirubrobacterales</taxon>
        <taxon>Baekduiaceae</taxon>
        <taxon>Baekduia</taxon>
    </lineage>
</organism>
<evidence type="ECO:0000256" key="6">
    <source>
        <dbReference type="ARBA" id="ARBA00023134"/>
    </source>
</evidence>
<gene>
    <name evidence="9" type="ORF">FSW04_11545</name>
</gene>
<evidence type="ECO:0000256" key="7">
    <source>
        <dbReference type="ARBA" id="ARBA00023150"/>
    </source>
</evidence>
<dbReference type="GO" id="GO:0005525">
    <property type="term" value="F:GTP binding"/>
    <property type="evidence" value="ECO:0007669"/>
    <property type="project" value="UniProtKB-KW"/>
</dbReference>
<evidence type="ECO:0000259" key="8">
    <source>
        <dbReference type="Pfam" id="PF12804"/>
    </source>
</evidence>
<dbReference type="InterPro" id="IPR025877">
    <property type="entry name" value="MobA-like_NTP_Trfase"/>
</dbReference>
<sequence length="186" mass="19699">MGGEKAVVELEGRPLVRYALDALREVCDDVAVVAKRETLLPVLGGLAEVWIEPGEPRHPLTGVVHALRQAAGRPVLVVAGDLPCLDGSTLRAIASADPQGAAVVAPRVHDRLQPLCALYLPAALGALEGFDPGGRATDLVRSIGVRELAGLDPAAFLNMNRPEDLIQAAVWLSRRPARPAVRPRGR</sequence>
<dbReference type="AlphaFoldDB" id="A0A5B8U575"/>
<dbReference type="InterPro" id="IPR013482">
    <property type="entry name" value="Molybde_CF_guanTrfase"/>
</dbReference>
<keyword evidence="3" id="KW-0479">Metal-binding</keyword>
<name>A0A5B8U575_9ACTN</name>
<dbReference type="CDD" id="cd02503">
    <property type="entry name" value="MobA"/>
    <property type="match status" value="1"/>
</dbReference>
<evidence type="ECO:0000256" key="5">
    <source>
        <dbReference type="ARBA" id="ARBA00022842"/>
    </source>
</evidence>
<dbReference type="KEGG" id="bsol:FSW04_11545"/>
<dbReference type="Proteomes" id="UP000321805">
    <property type="component" value="Chromosome"/>
</dbReference>
<feature type="domain" description="MobA-like NTP transferase" evidence="8">
    <location>
        <begin position="1"/>
        <end position="141"/>
    </location>
</feature>
<keyword evidence="1" id="KW-0963">Cytoplasm</keyword>
<dbReference type="Pfam" id="PF12804">
    <property type="entry name" value="NTP_transf_3"/>
    <property type="match status" value="1"/>
</dbReference>
<keyword evidence="4" id="KW-0547">Nucleotide-binding</keyword>
<evidence type="ECO:0000313" key="9">
    <source>
        <dbReference type="EMBL" id="QEC48137.1"/>
    </source>
</evidence>
<dbReference type="OrthoDB" id="9788394at2"/>
<evidence type="ECO:0000256" key="1">
    <source>
        <dbReference type="ARBA" id="ARBA00022490"/>
    </source>
</evidence>
<dbReference type="GO" id="GO:0016779">
    <property type="term" value="F:nucleotidyltransferase activity"/>
    <property type="evidence" value="ECO:0007669"/>
    <property type="project" value="UniProtKB-KW"/>
</dbReference>
<evidence type="ECO:0000256" key="3">
    <source>
        <dbReference type="ARBA" id="ARBA00022723"/>
    </source>
</evidence>
<protein>
    <submittedName>
        <fullName evidence="9">Molybdenum cofactor guanylyltransferase</fullName>
    </submittedName>
</protein>
<keyword evidence="9" id="KW-0548">Nucleotidyltransferase</keyword>
<reference evidence="9 10" key="1">
    <citation type="journal article" date="2018" name="J. Microbiol.">
        <title>Baekduia soli gen. nov., sp. nov., a novel bacterium isolated from the soil of Baekdu Mountain and proposal of a novel family name, Baekduiaceae fam. nov.</title>
        <authorList>
            <person name="An D.S."/>
            <person name="Siddiqi M.Z."/>
            <person name="Kim K.H."/>
            <person name="Yu H.S."/>
            <person name="Im W.T."/>
        </authorList>
    </citation>
    <scope>NUCLEOTIDE SEQUENCE [LARGE SCALE GENOMIC DNA]</scope>
    <source>
        <strain evidence="9 10">BR7-21</strain>
    </source>
</reference>
<accession>A0A5B8U575</accession>
<dbReference type="PANTHER" id="PTHR19136">
    <property type="entry name" value="MOLYBDENUM COFACTOR GUANYLYLTRANSFERASE"/>
    <property type="match status" value="1"/>
</dbReference>
<evidence type="ECO:0000256" key="4">
    <source>
        <dbReference type="ARBA" id="ARBA00022741"/>
    </source>
</evidence>
<keyword evidence="5" id="KW-0460">Magnesium</keyword>
<keyword evidence="6" id="KW-0342">GTP-binding</keyword>
<dbReference type="GO" id="GO:0046872">
    <property type="term" value="F:metal ion binding"/>
    <property type="evidence" value="ECO:0007669"/>
    <property type="project" value="UniProtKB-KW"/>
</dbReference>
<evidence type="ECO:0000313" key="10">
    <source>
        <dbReference type="Proteomes" id="UP000321805"/>
    </source>
</evidence>
<dbReference type="RefSeq" id="WP_146919345.1">
    <property type="nucleotide sequence ID" value="NZ_CP042430.1"/>
</dbReference>
<dbReference type="InterPro" id="IPR029044">
    <property type="entry name" value="Nucleotide-diphossugar_trans"/>
</dbReference>
<dbReference type="GO" id="GO:0006777">
    <property type="term" value="P:Mo-molybdopterin cofactor biosynthetic process"/>
    <property type="evidence" value="ECO:0007669"/>
    <property type="project" value="UniProtKB-KW"/>
</dbReference>
<dbReference type="SUPFAM" id="SSF53448">
    <property type="entry name" value="Nucleotide-diphospho-sugar transferases"/>
    <property type="match status" value="1"/>
</dbReference>
<dbReference type="EMBL" id="CP042430">
    <property type="protein sequence ID" value="QEC48137.1"/>
    <property type="molecule type" value="Genomic_DNA"/>
</dbReference>
<keyword evidence="2 9" id="KW-0808">Transferase</keyword>